<keyword evidence="2" id="KW-1185">Reference proteome</keyword>
<dbReference type="RefSeq" id="WP_170923737.1">
    <property type="nucleotide sequence ID" value="NZ_FWXY01000006.1"/>
</dbReference>
<sequence length="57" mass="6800">MKVLHILKSPPDEKMRKLFEKISKDTVVSVVELYDENLDWQALVNDMLEHDQIVCWE</sequence>
<dbReference type="EMBL" id="FWXY01000006">
    <property type="protein sequence ID" value="SMC62779.1"/>
    <property type="molecule type" value="Genomic_DNA"/>
</dbReference>
<dbReference type="STRING" id="1121400.SAMN02746065_1065"/>
<organism evidence="1 2">
    <name type="scientific">Desulfocicer vacuolatum DSM 3385</name>
    <dbReference type="NCBI Taxonomy" id="1121400"/>
    <lineage>
        <taxon>Bacteria</taxon>
        <taxon>Pseudomonadati</taxon>
        <taxon>Thermodesulfobacteriota</taxon>
        <taxon>Desulfobacteria</taxon>
        <taxon>Desulfobacterales</taxon>
        <taxon>Desulfobacteraceae</taxon>
        <taxon>Desulfocicer</taxon>
    </lineage>
</organism>
<dbReference type="Proteomes" id="UP000192418">
    <property type="component" value="Unassembled WGS sequence"/>
</dbReference>
<evidence type="ECO:0000313" key="1">
    <source>
        <dbReference type="EMBL" id="SMC62779.1"/>
    </source>
</evidence>
<reference evidence="1" key="1">
    <citation type="submission" date="2017-04" db="EMBL/GenBank/DDBJ databases">
        <authorList>
            <person name="Afonso C.L."/>
            <person name="Miller P.J."/>
            <person name="Scott M.A."/>
            <person name="Spackman E."/>
            <person name="Goraichik I."/>
            <person name="Dimitrov K.M."/>
            <person name="Suarez D.L."/>
            <person name="Swayne D.E."/>
        </authorList>
    </citation>
    <scope>NUCLEOTIDE SEQUENCE [LARGE SCALE GENOMIC DNA]</scope>
    <source>
        <strain evidence="1">DSM 3385</strain>
    </source>
</reference>
<protein>
    <submittedName>
        <fullName evidence="1">Uncharacterized protein</fullName>
    </submittedName>
</protein>
<dbReference type="AlphaFoldDB" id="A0A1W2APX6"/>
<name>A0A1W2APX6_9BACT</name>
<accession>A0A1W2APX6</accession>
<evidence type="ECO:0000313" key="2">
    <source>
        <dbReference type="Proteomes" id="UP000192418"/>
    </source>
</evidence>
<proteinExistence type="predicted"/>
<gene>
    <name evidence="1" type="ORF">SAMN02746065_1065</name>
</gene>